<dbReference type="InterPro" id="IPR004603">
    <property type="entry name" value="DNA_mismatch_endonuc_vsr"/>
</dbReference>
<dbReference type="NCBIfam" id="TIGR00632">
    <property type="entry name" value="vsr"/>
    <property type="match status" value="1"/>
</dbReference>
<dbReference type="Pfam" id="PF03852">
    <property type="entry name" value="Vsr"/>
    <property type="match status" value="1"/>
</dbReference>
<dbReference type="Gene3D" id="3.40.960.10">
    <property type="entry name" value="VSR Endonuclease"/>
    <property type="match status" value="1"/>
</dbReference>
<evidence type="ECO:0000313" key="7">
    <source>
        <dbReference type="EMBL" id="MBB4491432.1"/>
    </source>
</evidence>
<keyword evidence="8" id="KW-1185">Reference proteome</keyword>
<dbReference type="InterPro" id="IPR011335">
    <property type="entry name" value="Restrct_endonuc-II-like"/>
</dbReference>
<evidence type="ECO:0000313" key="8">
    <source>
        <dbReference type="Proteomes" id="UP000534590"/>
    </source>
</evidence>
<keyword evidence="5" id="KW-0234">DNA repair</keyword>
<dbReference type="CDD" id="cd00221">
    <property type="entry name" value="Vsr"/>
    <property type="match status" value="1"/>
</dbReference>
<dbReference type="GO" id="GO:0016787">
    <property type="term" value="F:hydrolase activity"/>
    <property type="evidence" value="ECO:0007669"/>
    <property type="project" value="UniProtKB-KW"/>
</dbReference>
<keyword evidence="3" id="KW-0227">DNA damage</keyword>
<evidence type="ECO:0000256" key="5">
    <source>
        <dbReference type="ARBA" id="ARBA00023204"/>
    </source>
</evidence>
<accession>A0ABR6JAR5</accession>
<gene>
    <name evidence="7" type="ORF">GGE40_003263</name>
</gene>
<evidence type="ECO:0000256" key="1">
    <source>
        <dbReference type="ARBA" id="ARBA00022722"/>
    </source>
</evidence>
<keyword evidence="2 7" id="KW-0255">Endonuclease</keyword>
<reference evidence="7 8" key="1">
    <citation type="submission" date="2020-08" db="EMBL/GenBank/DDBJ databases">
        <title>Genomic Encyclopedia of Type Strains, Phase IV (KMG-V): Genome sequencing to study the core and pangenomes of soil and plant-associated prokaryotes.</title>
        <authorList>
            <person name="Whitman W."/>
        </authorList>
    </citation>
    <scope>NUCLEOTIDE SEQUENCE [LARGE SCALE GENOMIC DNA]</scope>
    <source>
        <strain evidence="7 8">SEMIA 461</strain>
    </source>
</reference>
<protein>
    <submittedName>
        <fullName evidence="7">DNA mismatch endonuclease (Patch repair protein)</fullName>
        <ecNumber evidence="7">3.1.-.-</ecNumber>
    </submittedName>
</protein>
<evidence type="ECO:0000256" key="3">
    <source>
        <dbReference type="ARBA" id="ARBA00022763"/>
    </source>
</evidence>
<organism evidence="7 8">
    <name type="scientific">Agrobacterium radiobacter</name>
    <dbReference type="NCBI Taxonomy" id="362"/>
    <lineage>
        <taxon>Bacteria</taxon>
        <taxon>Pseudomonadati</taxon>
        <taxon>Pseudomonadota</taxon>
        <taxon>Alphaproteobacteria</taxon>
        <taxon>Hyphomicrobiales</taxon>
        <taxon>Rhizobiaceae</taxon>
        <taxon>Rhizobium/Agrobacterium group</taxon>
        <taxon>Agrobacterium</taxon>
        <taxon>Agrobacterium tumefaciens complex</taxon>
    </lineage>
</organism>
<dbReference type="Proteomes" id="UP000534590">
    <property type="component" value="Unassembled WGS sequence"/>
</dbReference>
<proteinExistence type="inferred from homology"/>
<evidence type="ECO:0000256" key="6">
    <source>
        <dbReference type="ARBA" id="ARBA00029466"/>
    </source>
</evidence>
<dbReference type="EC" id="3.1.-.-" evidence="7"/>
<comment type="caution">
    <text evidence="7">The sequence shown here is derived from an EMBL/GenBank/DDBJ whole genome shotgun (WGS) entry which is preliminary data.</text>
</comment>
<keyword evidence="1" id="KW-0540">Nuclease</keyword>
<dbReference type="SUPFAM" id="SSF52980">
    <property type="entry name" value="Restriction endonuclease-like"/>
    <property type="match status" value="1"/>
</dbReference>
<name>A0ABR6JAR5_AGRRD</name>
<dbReference type="GO" id="GO:0004519">
    <property type="term" value="F:endonuclease activity"/>
    <property type="evidence" value="ECO:0007669"/>
    <property type="project" value="UniProtKB-KW"/>
</dbReference>
<sequence length="128" mass="15351">MSRIRSTNTKPEMVVRKLIHSLGYRYRLHRKDLPGKPDITFGPRRKIIEIRGCYWHAHLRYDPTCWEARSEAKSNKAYWGPKMDRNVERDRRNLALLDKAGWAVLVIWECELRDMDAVRNRIERFLGK</sequence>
<evidence type="ECO:0000256" key="2">
    <source>
        <dbReference type="ARBA" id="ARBA00022759"/>
    </source>
</evidence>
<dbReference type="EMBL" id="JACIHP010000002">
    <property type="protein sequence ID" value="MBB4491432.1"/>
    <property type="molecule type" value="Genomic_DNA"/>
</dbReference>
<keyword evidence="4 7" id="KW-0378">Hydrolase</keyword>
<comment type="similarity">
    <text evidence="6">Belongs to the Vsr family.</text>
</comment>
<evidence type="ECO:0000256" key="4">
    <source>
        <dbReference type="ARBA" id="ARBA00022801"/>
    </source>
</evidence>